<name>A0ABW4N1H8_9CAUL</name>
<dbReference type="SUPFAM" id="SSF100939">
    <property type="entry name" value="SPOC domain-like"/>
    <property type="match status" value="1"/>
</dbReference>
<reference evidence="6" key="1">
    <citation type="journal article" date="2019" name="Int. J. Syst. Evol. Microbiol.">
        <title>The Global Catalogue of Microorganisms (GCM) 10K type strain sequencing project: providing services to taxonomists for standard genome sequencing and annotation.</title>
        <authorList>
            <consortium name="The Broad Institute Genomics Platform"/>
            <consortium name="The Broad Institute Genome Sequencing Center for Infectious Disease"/>
            <person name="Wu L."/>
            <person name="Ma J."/>
        </authorList>
    </citation>
    <scope>NUCLEOTIDE SEQUENCE [LARGE SCALE GENOMIC DNA]</scope>
    <source>
        <strain evidence="6">DFY28</strain>
    </source>
</reference>
<dbReference type="PIRSF" id="PIRSF006493">
    <property type="entry name" value="Prok_Ku"/>
    <property type="match status" value="1"/>
</dbReference>
<protein>
    <recommendedName>
        <fullName evidence="2">Non-homologous end joining protein Ku</fullName>
    </recommendedName>
</protein>
<dbReference type="SMART" id="SM00559">
    <property type="entry name" value="Ku78"/>
    <property type="match status" value="1"/>
</dbReference>
<comment type="caution">
    <text evidence="5">The sequence shown here is derived from an EMBL/GenBank/DDBJ whole genome shotgun (WGS) entry which is preliminary data.</text>
</comment>
<feature type="region of interest" description="Disordered" evidence="3">
    <location>
        <begin position="253"/>
        <end position="313"/>
    </location>
</feature>
<dbReference type="InterPro" id="IPR016194">
    <property type="entry name" value="SPOC-like_C_dom_sf"/>
</dbReference>
<comment type="subunit">
    <text evidence="2">Homodimer. Interacts with LigD.</text>
</comment>
<dbReference type="PANTHER" id="PTHR41251:SF1">
    <property type="entry name" value="NON-HOMOLOGOUS END JOINING PROTEIN KU"/>
    <property type="match status" value="1"/>
</dbReference>
<dbReference type="EMBL" id="JBHUEY010000001">
    <property type="protein sequence ID" value="MFD1783688.1"/>
    <property type="molecule type" value="Genomic_DNA"/>
</dbReference>
<proteinExistence type="inferred from homology"/>
<gene>
    <name evidence="2" type="primary">ku</name>
    <name evidence="5" type="ORF">ACFSC0_09810</name>
</gene>
<dbReference type="PANTHER" id="PTHR41251">
    <property type="entry name" value="NON-HOMOLOGOUS END JOINING PROTEIN KU"/>
    <property type="match status" value="1"/>
</dbReference>
<dbReference type="NCBIfam" id="TIGR02772">
    <property type="entry name" value="Ku_bact"/>
    <property type="match status" value="1"/>
</dbReference>
<evidence type="ECO:0000313" key="5">
    <source>
        <dbReference type="EMBL" id="MFD1783688.1"/>
    </source>
</evidence>
<evidence type="ECO:0000259" key="4">
    <source>
        <dbReference type="SMART" id="SM00559"/>
    </source>
</evidence>
<comment type="function">
    <text evidence="2">With LigD forms a non-homologous end joining (NHEJ) DNA repair enzyme, which repairs dsDNA breaks with reduced fidelity. Binds linear dsDNA with 5'- and 3'- overhangs but not closed circular dsDNA nor ssDNA. Recruits and stimulates the ligase activity of LigD.</text>
</comment>
<keyword evidence="2" id="KW-0227">DNA damage</keyword>
<dbReference type="InterPro" id="IPR006164">
    <property type="entry name" value="DNA_bd_Ku70/Ku80"/>
</dbReference>
<evidence type="ECO:0000256" key="3">
    <source>
        <dbReference type="SAM" id="MobiDB-lite"/>
    </source>
</evidence>
<dbReference type="InterPro" id="IPR009187">
    <property type="entry name" value="Prok_Ku"/>
</dbReference>
<dbReference type="Proteomes" id="UP001597237">
    <property type="component" value="Unassembled WGS sequence"/>
</dbReference>
<evidence type="ECO:0000313" key="6">
    <source>
        <dbReference type="Proteomes" id="UP001597237"/>
    </source>
</evidence>
<evidence type="ECO:0000256" key="1">
    <source>
        <dbReference type="ARBA" id="ARBA00023125"/>
    </source>
</evidence>
<keyword evidence="6" id="KW-1185">Reference proteome</keyword>
<dbReference type="Gene3D" id="2.40.290.10">
    <property type="match status" value="1"/>
</dbReference>
<accession>A0ABW4N1H8</accession>
<comment type="similarity">
    <text evidence="2">Belongs to the prokaryotic Ku family.</text>
</comment>
<keyword evidence="2" id="KW-0233">DNA recombination</keyword>
<dbReference type="RefSeq" id="WP_377283120.1">
    <property type="nucleotide sequence ID" value="NZ_JBHRSI010000008.1"/>
</dbReference>
<feature type="domain" description="Ku" evidence="4">
    <location>
        <begin position="54"/>
        <end position="180"/>
    </location>
</feature>
<evidence type="ECO:0000256" key="2">
    <source>
        <dbReference type="HAMAP-Rule" id="MF_01875"/>
    </source>
</evidence>
<keyword evidence="2" id="KW-0234">DNA repair</keyword>
<dbReference type="CDD" id="cd00789">
    <property type="entry name" value="KU_like"/>
    <property type="match status" value="1"/>
</dbReference>
<feature type="compositionally biased region" description="Basic residues" evidence="3">
    <location>
        <begin position="292"/>
        <end position="313"/>
    </location>
</feature>
<keyword evidence="1 2" id="KW-0238">DNA-binding</keyword>
<feature type="compositionally biased region" description="Low complexity" evidence="3">
    <location>
        <begin position="282"/>
        <end position="291"/>
    </location>
</feature>
<organism evidence="5 6">
    <name type="scientific">Phenylobacterium terrae</name>
    <dbReference type="NCBI Taxonomy" id="2665495"/>
    <lineage>
        <taxon>Bacteria</taxon>
        <taxon>Pseudomonadati</taxon>
        <taxon>Pseudomonadota</taxon>
        <taxon>Alphaproteobacteria</taxon>
        <taxon>Caulobacterales</taxon>
        <taxon>Caulobacteraceae</taxon>
        <taxon>Phenylobacterium</taxon>
    </lineage>
</organism>
<dbReference type="Pfam" id="PF02735">
    <property type="entry name" value="Ku"/>
    <property type="match status" value="1"/>
</dbReference>
<dbReference type="HAMAP" id="MF_01875">
    <property type="entry name" value="Prokaryotic_Ku"/>
    <property type="match status" value="1"/>
</dbReference>
<sequence>MATRPTWQGYLRLSLVSCPVALYTATSRSGDVSFNMLHKQTHNRIRMIPTDPETGPVDRSDIVKGYEVEKGRYVVITDEEIKNVRLSTTRTLDIERFVDEDEIDRLYWNDPYFLVPDGEMAVEAFTVIREAMENSGKIALGRLVMHQRERLMALEPRDLGILAYSLRSNREVKNPAEVFDNIPDVKPDKAMVEIATQIIKQQEGPFDPSKFNDRYEDALRALIKEKEKGHTVGKPEQPKEAEVIDLMEALRRSLGQTGGKAPAKKPAASTSRKAAAEKAAEPPKIAASKAKPAAKKAPAKKPAAKKPPARKSA</sequence>
<feature type="compositionally biased region" description="Low complexity" evidence="3">
    <location>
        <begin position="260"/>
        <end position="273"/>
    </location>
</feature>